<sequence length="294" mass="33764">MISARISSGLNFLFKSHAISKGGGRRVKKVRRTYISQPLAYRFIQAQSVQTYAITGTSISLLGVYLISRWNYANPSNRKNFLVYNRYSIIHANSVYAYYHSRGLPIREKIRTRVSREVFRLLMEPHIRNRVKGLTIEILDHEETRVAFSNLAYDVLNDKKLWAHSLISIGYFAGKGVWENPYDAGKSIAKAYIPYGGPIFDGGIIVYKYSSYYFSDSSSLFSYYDKIFQEGDVINSIKYLVVDGVYNNLTDPKTYKNLVDVVAKVIKGDSFLDAAYDTYVKKPYKKVISYFYSK</sequence>
<accession>A0AAD2D1Q8</accession>
<dbReference type="AlphaFoldDB" id="A0AAD2D1Q8"/>
<dbReference type="EMBL" id="CAMPGE010018336">
    <property type="protein sequence ID" value="CAI2376762.1"/>
    <property type="molecule type" value="Genomic_DNA"/>
</dbReference>
<evidence type="ECO:0000313" key="1">
    <source>
        <dbReference type="EMBL" id="CAI2376762.1"/>
    </source>
</evidence>
<name>A0AAD2D1Q8_EUPCR</name>
<dbReference type="Proteomes" id="UP001295684">
    <property type="component" value="Unassembled WGS sequence"/>
</dbReference>
<keyword evidence="2" id="KW-1185">Reference proteome</keyword>
<organism evidence="1 2">
    <name type="scientific">Euplotes crassus</name>
    <dbReference type="NCBI Taxonomy" id="5936"/>
    <lineage>
        <taxon>Eukaryota</taxon>
        <taxon>Sar</taxon>
        <taxon>Alveolata</taxon>
        <taxon>Ciliophora</taxon>
        <taxon>Intramacronucleata</taxon>
        <taxon>Spirotrichea</taxon>
        <taxon>Hypotrichia</taxon>
        <taxon>Euplotida</taxon>
        <taxon>Euplotidae</taxon>
        <taxon>Moneuplotes</taxon>
    </lineage>
</organism>
<reference evidence="1" key="1">
    <citation type="submission" date="2023-07" db="EMBL/GenBank/DDBJ databases">
        <authorList>
            <consortium name="AG Swart"/>
            <person name="Singh M."/>
            <person name="Singh A."/>
            <person name="Seah K."/>
            <person name="Emmerich C."/>
        </authorList>
    </citation>
    <scope>NUCLEOTIDE SEQUENCE</scope>
    <source>
        <strain evidence="1">DP1</strain>
    </source>
</reference>
<gene>
    <name evidence="1" type="ORF">ECRASSUSDP1_LOCUS18137</name>
</gene>
<protein>
    <submittedName>
        <fullName evidence="1">Uncharacterized protein</fullName>
    </submittedName>
</protein>
<comment type="caution">
    <text evidence="1">The sequence shown here is derived from an EMBL/GenBank/DDBJ whole genome shotgun (WGS) entry which is preliminary data.</text>
</comment>
<proteinExistence type="predicted"/>
<evidence type="ECO:0000313" key="2">
    <source>
        <dbReference type="Proteomes" id="UP001295684"/>
    </source>
</evidence>